<organism evidence="5 6">
    <name type="scientific">Pigmentiphaga daeguensis</name>
    <dbReference type="NCBI Taxonomy" id="414049"/>
    <lineage>
        <taxon>Bacteria</taxon>
        <taxon>Pseudomonadati</taxon>
        <taxon>Pseudomonadota</taxon>
        <taxon>Betaproteobacteria</taxon>
        <taxon>Burkholderiales</taxon>
        <taxon>Alcaligenaceae</taxon>
        <taxon>Pigmentiphaga</taxon>
    </lineage>
</organism>
<gene>
    <name evidence="5" type="ORF">GCM10009097_46810</name>
</gene>
<evidence type="ECO:0000259" key="4">
    <source>
        <dbReference type="Pfam" id="PF00171"/>
    </source>
</evidence>
<dbReference type="PROSITE" id="PS00687">
    <property type="entry name" value="ALDEHYDE_DEHYDR_GLU"/>
    <property type="match status" value="1"/>
</dbReference>
<dbReference type="RefSeq" id="WP_087840571.1">
    <property type="nucleotide sequence ID" value="NZ_BAAAEN010000023.1"/>
</dbReference>
<reference evidence="5 6" key="1">
    <citation type="journal article" date="2019" name="Int. J. Syst. Evol. Microbiol.">
        <title>The Global Catalogue of Microorganisms (GCM) 10K type strain sequencing project: providing services to taxonomists for standard genome sequencing and annotation.</title>
        <authorList>
            <consortium name="The Broad Institute Genomics Platform"/>
            <consortium name="The Broad Institute Genome Sequencing Center for Infectious Disease"/>
            <person name="Wu L."/>
            <person name="Ma J."/>
        </authorList>
    </citation>
    <scope>NUCLEOTIDE SEQUENCE [LARGE SCALE GENOMIC DNA]</scope>
    <source>
        <strain evidence="5 6">JCM 14330</strain>
    </source>
</reference>
<dbReference type="InterPro" id="IPR029510">
    <property type="entry name" value="Ald_DH_CS_GLU"/>
</dbReference>
<sequence length="476" mass="50989">MHANYIAGQWLEGDGATRDINPSDVADLVGEYAHATPAQVDLAITAARDAAHRWGLASATQRAECLDAIGVELLRRKDELGRLLAREEGKTLPEAVGETVRAAAIFRFFAGEALRVRGDRLPQARTGVDVEVTREPVGVVGLITPWNFPLAIPAWKIAPALAYGNTVVFKPADLVPGSAWALAEIISRAGLPEGVFNLVMGRGAVVGQAMLDDARIDALSFTGSVATGRQVAQAATRRLAKVQMEMGGKNPLVVLDDADLGQAVECAVQGSFFSTGQRCTASSRLIVQRGIHERFVRAMKERMAALRVDDALAPGTDIGPVVDARQLQQDEEYLRIGRDEGATLAQGGRRVARAREGYYLEPALFTDCSNDMRICREEIFGPVAAVIPVADYDEALALANDTEFGLSAGICTTSLKHATHFKRHAQAGMVMVNCPTAGVDPHAPFGGRKGSSYGPREQGTYAAEFYTTVKTAYTLA</sequence>
<dbReference type="PANTHER" id="PTHR11699">
    <property type="entry name" value="ALDEHYDE DEHYDROGENASE-RELATED"/>
    <property type="match status" value="1"/>
</dbReference>
<name>A0ABN1CS28_9BURK</name>
<dbReference type="Proteomes" id="UP001501706">
    <property type="component" value="Unassembled WGS sequence"/>
</dbReference>
<keyword evidence="6" id="KW-1185">Reference proteome</keyword>
<dbReference type="InterPro" id="IPR016163">
    <property type="entry name" value="Ald_DH_C"/>
</dbReference>
<dbReference type="CDD" id="cd07097">
    <property type="entry name" value="ALDH_KGSADH-YcbD"/>
    <property type="match status" value="1"/>
</dbReference>
<dbReference type="Pfam" id="PF00171">
    <property type="entry name" value="Aldedh"/>
    <property type="match status" value="1"/>
</dbReference>
<feature type="active site" evidence="2">
    <location>
        <position position="245"/>
    </location>
</feature>
<keyword evidence="1 3" id="KW-0560">Oxidoreductase</keyword>
<evidence type="ECO:0000313" key="5">
    <source>
        <dbReference type="EMBL" id="GAA0523869.1"/>
    </source>
</evidence>
<feature type="domain" description="Aldehyde dehydrogenase" evidence="4">
    <location>
        <begin position="11"/>
        <end position="471"/>
    </location>
</feature>
<dbReference type="Gene3D" id="3.40.309.10">
    <property type="entry name" value="Aldehyde Dehydrogenase, Chain A, domain 2"/>
    <property type="match status" value="1"/>
</dbReference>
<proteinExistence type="inferred from homology"/>
<accession>A0ABN1CS28</accession>
<evidence type="ECO:0000256" key="2">
    <source>
        <dbReference type="PROSITE-ProRule" id="PRU10007"/>
    </source>
</evidence>
<dbReference type="InterPro" id="IPR016162">
    <property type="entry name" value="Ald_DH_N"/>
</dbReference>
<evidence type="ECO:0000256" key="1">
    <source>
        <dbReference type="ARBA" id="ARBA00023002"/>
    </source>
</evidence>
<dbReference type="SUPFAM" id="SSF53720">
    <property type="entry name" value="ALDH-like"/>
    <property type="match status" value="1"/>
</dbReference>
<comment type="similarity">
    <text evidence="3">Belongs to the aldehyde dehydrogenase family.</text>
</comment>
<dbReference type="Gene3D" id="3.40.605.10">
    <property type="entry name" value="Aldehyde Dehydrogenase, Chain A, domain 1"/>
    <property type="match status" value="1"/>
</dbReference>
<dbReference type="InterPro" id="IPR015590">
    <property type="entry name" value="Aldehyde_DH_dom"/>
</dbReference>
<dbReference type="InterPro" id="IPR016160">
    <property type="entry name" value="Ald_DH_CS_CYS"/>
</dbReference>
<evidence type="ECO:0000256" key="3">
    <source>
        <dbReference type="RuleBase" id="RU003345"/>
    </source>
</evidence>
<dbReference type="EMBL" id="BAAAEN010000023">
    <property type="protein sequence ID" value="GAA0523869.1"/>
    <property type="molecule type" value="Genomic_DNA"/>
</dbReference>
<protein>
    <submittedName>
        <fullName evidence="5">Aldehyde dehydrogenase family protein</fullName>
    </submittedName>
</protein>
<dbReference type="InterPro" id="IPR016161">
    <property type="entry name" value="Ald_DH/histidinol_DH"/>
</dbReference>
<comment type="caution">
    <text evidence="5">The sequence shown here is derived from an EMBL/GenBank/DDBJ whole genome shotgun (WGS) entry which is preliminary data.</text>
</comment>
<evidence type="ECO:0000313" key="6">
    <source>
        <dbReference type="Proteomes" id="UP001501706"/>
    </source>
</evidence>
<dbReference type="PROSITE" id="PS00070">
    <property type="entry name" value="ALDEHYDE_DEHYDR_CYS"/>
    <property type="match status" value="1"/>
</dbReference>